<sequence>MGVAVELVFQLRPQRGLLLQNGNARLRHRCRAQRARLDLAVQVEARRVRRPAAGARFAERERDQALFAIQTEERVPARVEVHAVDAAAAAVERIQLGHVTVRVLGQPRDVARAEPRAERVEPRRGPRRARAFERFAERRVGGEEVIVGQFVELVAHLVGRPGHDGRLLLVVVRLDQVSKDDFATCSGFGAARQIDCAAAAGLAPPPAAASRASELGGAAAGVCSGFARARLREGDDSRDRGGRGRERRHVLRVFRRQGEPRRAHDPPLREDARDADARGRRRAARRARPGGGGRAHRCAGRRDRAGPARVGRDVCDRAQGLADRRISSALRRLRRVVARCARRRERCAGRCAARRDRARRACAVLRVGVAIAADAGREGRCRATARRIASGGGGVSRGCDGWRRGRRRGRRVRWASGVAGGFPCRWFCFRGASMRRRREARRRSAAIGGGHWRALVGAVAAGISARFADALFDMHVGLGALHSSGVRVLLDDTPTRRHADGSTVPSVYESIPVSPMQSSRLTDSPIYRFASACRAAVPRPSGAERSIIGSRVHTTPTRRPPAVARPFEAARRRRHIRRASRPTAVHSLEAHRRHKP</sequence>
<evidence type="ECO:0000256" key="1">
    <source>
        <dbReference type="SAM" id="MobiDB-lite"/>
    </source>
</evidence>
<feature type="compositionally biased region" description="Basic residues" evidence="1">
    <location>
        <begin position="245"/>
        <end position="255"/>
    </location>
</feature>
<feature type="compositionally biased region" description="Basic residues" evidence="1">
    <location>
        <begin position="279"/>
        <end position="299"/>
    </location>
</feature>
<dbReference type="KEGG" id="bpm:BURPS1710b_0158"/>
<gene>
    <name evidence="2" type="ordered locus">BURPS1710b_0158</name>
</gene>
<organism evidence="2 3">
    <name type="scientific">Burkholderia pseudomallei (strain 1710b)</name>
    <dbReference type="NCBI Taxonomy" id="320372"/>
    <lineage>
        <taxon>Bacteria</taxon>
        <taxon>Pseudomonadati</taxon>
        <taxon>Pseudomonadota</taxon>
        <taxon>Betaproteobacteria</taxon>
        <taxon>Burkholderiales</taxon>
        <taxon>Burkholderiaceae</taxon>
        <taxon>Burkholderia</taxon>
        <taxon>pseudomallei group</taxon>
    </lineage>
</organism>
<evidence type="ECO:0000313" key="2">
    <source>
        <dbReference type="EMBL" id="ABA50432.1"/>
    </source>
</evidence>
<dbReference type="EMBL" id="CP000124">
    <property type="protein sequence ID" value="ABA50432.1"/>
    <property type="molecule type" value="Genomic_DNA"/>
</dbReference>
<proteinExistence type="predicted"/>
<dbReference type="AlphaFoldDB" id="Q3JXX9"/>
<feature type="compositionally biased region" description="Basic and acidic residues" evidence="1">
    <location>
        <begin position="256"/>
        <end position="278"/>
    </location>
</feature>
<accession>Q3JXX9</accession>
<protein>
    <submittedName>
        <fullName evidence="2">Uncharacterized protein</fullName>
    </submittedName>
</protein>
<dbReference type="HOGENOM" id="CLU_457634_0_0_4"/>
<reference evidence="2 3" key="1">
    <citation type="submission" date="2005-09" db="EMBL/GenBank/DDBJ databases">
        <authorList>
            <person name="Woods D.E."/>
            <person name="Nierman W.C."/>
        </authorList>
    </citation>
    <scope>NUCLEOTIDE SEQUENCE [LARGE SCALE GENOMIC DNA]</scope>
    <source>
        <strain evidence="2 3">1710b</strain>
    </source>
</reference>
<feature type="compositionally biased region" description="Basic and acidic residues" evidence="1">
    <location>
        <begin position="233"/>
        <end position="244"/>
    </location>
</feature>
<evidence type="ECO:0000313" key="3">
    <source>
        <dbReference type="Proteomes" id="UP000002700"/>
    </source>
</evidence>
<dbReference type="Proteomes" id="UP000002700">
    <property type="component" value="Chromosome I"/>
</dbReference>
<name>Q3JXX9_BURP1</name>
<dbReference type="EnsemblBacteria" id="ABA50432">
    <property type="protein sequence ID" value="ABA50432"/>
    <property type="gene ID" value="BURPS1710b_0158"/>
</dbReference>
<feature type="region of interest" description="Disordered" evidence="1">
    <location>
        <begin position="233"/>
        <end position="303"/>
    </location>
</feature>
<feature type="region of interest" description="Disordered" evidence="1">
    <location>
        <begin position="572"/>
        <end position="596"/>
    </location>
</feature>